<dbReference type="EMBL" id="FNCK01000001">
    <property type="protein sequence ID" value="SDF79255.1"/>
    <property type="molecule type" value="Genomic_DNA"/>
</dbReference>
<reference evidence="1 2" key="1">
    <citation type="submission" date="2016-10" db="EMBL/GenBank/DDBJ databases">
        <authorList>
            <person name="de Groot N.N."/>
        </authorList>
    </citation>
    <scope>NUCLEOTIDE SEQUENCE [LARGE SCALE GENOMIC DNA]</scope>
    <source>
        <strain evidence="1 2">ATCC BAA-466</strain>
    </source>
</reference>
<gene>
    <name evidence="1" type="ORF">SAMN05421791_10162</name>
</gene>
<protein>
    <recommendedName>
        <fullName evidence="3">DUF1064 domain-containing protein</fullName>
    </recommendedName>
</protein>
<dbReference type="Gene3D" id="3.40.91.30">
    <property type="match status" value="1"/>
</dbReference>
<name>A0A1G7NYX4_9LACT</name>
<evidence type="ECO:0008006" key="3">
    <source>
        <dbReference type="Google" id="ProtNLM"/>
    </source>
</evidence>
<dbReference type="OrthoDB" id="1853564at2"/>
<dbReference type="AlphaFoldDB" id="A0A1G7NYX4"/>
<organism evidence="1 2">
    <name type="scientific">Facklamia miroungae</name>
    <dbReference type="NCBI Taxonomy" id="120956"/>
    <lineage>
        <taxon>Bacteria</taxon>
        <taxon>Bacillati</taxon>
        <taxon>Bacillota</taxon>
        <taxon>Bacilli</taxon>
        <taxon>Lactobacillales</taxon>
        <taxon>Aerococcaceae</taxon>
        <taxon>Facklamia</taxon>
    </lineage>
</organism>
<accession>A0A1G7NYX4</accession>
<keyword evidence="2" id="KW-1185">Reference proteome</keyword>
<evidence type="ECO:0000313" key="2">
    <source>
        <dbReference type="Proteomes" id="UP000199708"/>
    </source>
</evidence>
<dbReference type="RefSeq" id="WP_090288771.1">
    <property type="nucleotide sequence ID" value="NZ_FNCK01000001.1"/>
</dbReference>
<dbReference type="Proteomes" id="UP000199708">
    <property type="component" value="Unassembled WGS sequence"/>
</dbReference>
<evidence type="ECO:0000313" key="1">
    <source>
        <dbReference type="EMBL" id="SDF79255.1"/>
    </source>
</evidence>
<dbReference type="STRING" id="120956.SAMN05421791_10162"/>
<proteinExistence type="predicted"/>
<dbReference type="InterPro" id="IPR009414">
    <property type="entry name" value="DUF1064"/>
</dbReference>
<sequence>MTFYPKKKHKYRAKKVVIDGITFDSKAEAMYYNHLKFLKKAGVVKNFSQQVEYILQDKFEHPSTGKTVRAIKYVPDFLIAYTNGKSEVVDVKGMQTKEFKLKAKLFINKYQVPLTLAKYDYKTGKFIHEYF</sequence>
<dbReference type="Pfam" id="PF06356">
    <property type="entry name" value="DUF1064"/>
    <property type="match status" value="1"/>
</dbReference>